<dbReference type="EC" id="2.7.13.3" evidence="2"/>
<evidence type="ECO:0000256" key="3">
    <source>
        <dbReference type="ARBA" id="ARBA00022553"/>
    </source>
</evidence>
<dbReference type="InterPro" id="IPR003594">
    <property type="entry name" value="HATPase_dom"/>
</dbReference>
<reference evidence="13 14" key="1">
    <citation type="submission" date="2020-03" db="EMBL/GenBank/DDBJ databases">
        <title>Whole genome shotgun sequence of Phytohabitans rumicis NBRC 108638.</title>
        <authorList>
            <person name="Komaki H."/>
            <person name="Tamura T."/>
        </authorList>
    </citation>
    <scope>NUCLEOTIDE SEQUENCE [LARGE SCALE GENOMIC DNA]</scope>
    <source>
        <strain evidence="13 14">NBRC 108638</strain>
    </source>
</reference>
<evidence type="ECO:0000256" key="2">
    <source>
        <dbReference type="ARBA" id="ARBA00012438"/>
    </source>
</evidence>
<dbReference type="Pfam" id="PF13796">
    <property type="entry name" value="Sensor"/>
    <property type="match status" value="1"/>
</dbReference>
<keyword evidence="4" id="KW-0808">Transferase</keyword>
<dbReference type="InterPro" id="IPR050482">
    <property type="entry name" value="Sensor_HK_TwoCompSys"/>
</dbReference>
<dbReference type="InterPro" id="IPR025828">
    <property type="entry name" value="Put_sensor_dom"/>
</dbReference>
<evidence type="ECO:0000259" key="11">
    <source>
        <dbReference type="Pfam" id="PF07730"/>
    </source>
</evidence>
<organism evidence="13 14">
    <name type="scientific">Phytohabitans rumicis</name>
    <dbReference type="NCBI Taxonomy" id="1076125"/>
    <lineage>
        <taxon>Bacteria</taxon>
        <taxon>Bacillati</taxon>
        <taxon>Actinomycetota</taxon>
        <taxon>Actinomycetes</taxon>
        <taxon>Micromonosporales</taxon>
        <taxon>Micromonosporaceae</taxon>
    </lineage>
</organism>
<comment type="caution">
    <text evidence="13">The sequence shown here is derived from an EMBL/GenBank/DDBJ whole genome shotgun (WGS) entry which is preliminary data.</text>
</comment>
<feature type="transmembrane region" description="Helical" evidence="9">
    <location>
        <begin position="36"/>
        <end position="57"/>
    </location>
</feature>
<dbReference type="InterPro" id="IPR036890">
    <property type="entry name" value="HATPase_C_sf"/>
</dbReference>
<dbReference type="GO" id="GO:0005524">
    <property type="term" value="F:ATP binding"/>
    <property type="evidence" value="ECO:0007669"/>
    <property type="project" value="UniProtKB-KW"/>
</dbReference>
<feature type="domain" description="Putative sensor" evidence="12">
    <location>
        <begin position="36"/>
        <end position="221"/>
    </location>
</feature>
<evidence type="ECO:0000313" key="14">
    <source>
        <dbReference type="Proteomes" id="UP000482960"/>
    </source>
</evidence>
<evidence type="ECO:0000256" key="7">
    <source>
        <dbReference type="ARBA" id="ARBA00022840"/>
    </source>
</evidence>
<keyword evidence="5" id="KW-0547">Nucleotide-binding</keyword>
<proteinExistence type="predicted"/>
<reference evidence="13 14" key="2">
    <citation type="submission" date="2020-03" db="EMBL/GenBank/DDBJ databases">
        <authorList>
            <person name="Ichikawa N."/>
            <person name="Kimura A."/>
            <person name="Kitahashi Y."/>
            <person name="Uohara A."/>
        </authorList>
    </citation>
    <scope>NUCLEOTIDE SEQUENCE [LARGE SCALE GENOMIC DNA]</scope>
    <source>
        <strain evidence="13 14">NBRC 108638</strain>
    </source>
</reference>
<evidence type="ECO:0000256" key="1">
    <source>
        <dbReference type="ARBA" id="ARBA00000085"/>
    </source>
</evidence>
<dbReference type="GO" id="GO:0016020">
    <property type="term" value="C:membrane"/>
    <property type="evidence" value="ECO:0007669"/>
    <property type="project" value="InterPro"/>
</dbReference>
<name>A0A6V8LEK6_9ACTN</name>
<keyword evidence="9" id="KW-0812">Transmembrane</keyword>
<comment type="catalytic activity">
    <reaction evidence="1">
        <text>ATP + protein L-histidine = ADP + protein N-phospho-L-histidine.</text>
        <dbReference type="EC" id="2.7.13.3"/>
    </reaction>
</comment>
<keyword evidence="9" id="KW-0472">Membrane</keyword>
<dbReference type="PANTHER" id="PTHR24421">
    <property type="entry name" value="NITRATE/NITRITE SENSOR PROTEIN NARX-RELATED"/>
    <property type="match status" value="1"/>
</dbReference>
<evidence type="ECO:0000256" key="6">
    <source>
        <dbReference type="ARBA" id="ARBA00022777"/>
    </source>
</evidence>
<dbReference type="Gene3D" id="3.30.565.10">
    <property type="entry name" value="Histidine kinase-like ATPase, C-terminal domain"/>
    <property type="match status" value="1"/>
</dbReference>
<dbReference type="GO" id="GO:0046983">
    <property type="term" value="F:protein dimerization activity"/>
    <property type="evidence" value="ECO:0007669"/>
    <property type="project" value="InterPro"/>
</dbReference>
<evidence type="ECO:0000256" key="4">
    <source>
        <dbReference type="ARBA" id="ARBA00022679"/>
    </source>
</evidence>
<evidence type="ECO:0000259" key="10">
    <source>
        <dbReference type="Pfam" id="PF02518"/>
    </source>
</evidence>
<protein>
    <recommendedName>
        <fullName evidence="2">histidine kinase</fullName>
        <ecNumber evidence="2">2.7.13.3</ecNumber>
    </recommendedName>
</protein>
<keyword evidence="8" id="KW-0902">Two-component regulatory system</keyword>
<keyword evidence="7" id="KW-0067">ATP-binding</keyword>
<dbReference type="Pfam" id="PF02518">
    <property type="entry name" value="HATPase_c"/>
    <property type="match status" value="1"/>
</dbReference>
<gene>
    <name evidence="13" type="ORF">Prum_047370</name>
</gene>
<sequence length="441" mass="47061">MPSVEDMTTTTAPTGVGAEPIARRPMLRQLVTDSGYVFLGFPLALASFIVVIVGLAVGVGLGITIIGLPILAGALYAARAFADMERLRMPGVLRQARVRPYYRTVDPAATVWRRVLVPIADTQSWLDLAHAVVRLPIAIFSFVVTVTWWAGAIGGTLYWTYAWTIPEGPDDQDLADLLGLGNSIGARIGLYTALGVFFLITLPLVVRGCALLEASFGRVLLTGVAEMRNRITVLEEQKRAAVSAEANALRRLERDIHDGPQQRLVRLAMDLGRAQQQLDTDPEAVRRTLDEALTQTRDTLNELRSLSRGIAPPILVDRGLPSALAALAGRGVIPVDLSVDPTLGTPGGRLEPAVENTAYFVVAEALTNIAKHSRATECWVSVARDGDLLRIAIIDDGEGGAHVSKGHGLSGIADRLRAGGGTLDVVSPTGGPTEVRGELPC</sequence>
<feature type="transmembrane region" description="Helical" evidence="9">
    <location>
        <begin position="63"/>
        <end position="82"/>
    </location>
</feature>
<evidence type="ECO:0000256" key="8">
    <source>
        <dbReference type="ARBA" id="ARBA00023012"/>
    </source>
</evidence>
<dbReference type="InterPro" id="IPR011712">
    <property type="entry name" value="Sig_transdc_His_kin_sub3_dim/P"/>
</dbReference>
<evidence type="ECO:0000313" key="13">
    <source>
        <dbReference type="EMBL" id="GFJ91095.1"/>
    </source>
</evidence>
<dbReference type="PANTHER" id="PTHR24421:SF10">
    <property type="entry name" value="NITRATE_NITRITE SENSOR PROTEIN NARQ"/>
    <property type="match status" value="1"/>
</dbReference>
<keyword evidence="6 13" id="KW-0418">Kinase</keyword>
<dbReference type="Proteomes" id="UP000482960">
    <property type="component" value="Unassembled WGS sequence"/>
</dbReference>
<dbReference type="EMBL" id="BLPG01000001">
    <property type="protein sequence ID" value="GFJ91095.1"/>
    <property type="molecule type" value="Genomic_DNA"/>
</dbReference>
<feature type="domain" description="Histidine kinase/HSP90-like ATPase" evidence="10">
    <location>
        <begin position="355"/>
        <end position="440"/>
    </location>
</feature>
<keyword evidence="3" id="KW-0597">Phosphoprotein</keyword>
<dbReference type="CDD" id="cd16917">
    <property type="entry name" value="HATPase_UhpB-NarQ-NarX-like"/>
    <property type="match status" value="1"/>
</dbReference>
<evidence type="ECO:0000256" key="9">
    <source>
        <dbReference type="SAM" id="Phobius"/>
    </source>
</evidence>
<evidence type="ECO:0000256" key="5">
    <source>
        <dbReference type="ARBA" id="ARBA00022741"/>
    </source>
</evidence>
<evidence type="ECO:0000259" key="12">
    <source>
        <dbReference type="Pfam" id="PF13796"/>
    </source>
</evidence>
<dbReference type="SUPFAM" id="SSF55874">
    <property type="entry name" value="ATPase domain of HSP90 chaperone/DNA topoisomerase II/histidine kinase"/>
    <property type="match status" value="1"/>
</dbReference>
<keyword evidence="14" id="KW-1185">Reference proteome</keyword>
<feature type="domain" description="Signal transduction histidine kinase subgroup 3 dimerisation and phosphoacceptor" evidence="11">
    <location>
        <begin position="250"/>
        <end position="313"/>
    </location>
</feature>
<dbReference type="Gene3D" id="1.20.5.1930">
    <property type="match status" value="1"/>
</dbReference>
<feature type="transmembrane region" description="Helical" evidence="9">
    <location>
        <begin position="184"/>
        <end position="206"/>
    </location>
</feature>
<dbReference type="GO" id="GO:0000155">
    <property type="term" value="F:phosphorelay sensor kinase activity"/>
    <property type="evidence" value="ECO:0007669"/>
    <property type="project" value="InterPro"/>
</dbReference>
<accession>A0A6V8LEK6</accession>
<dbReference type="AlphaFoldDB" id="A0A6V8LEK6"/>
<keyword evidence="9" id="KW-1133">Transmembrane helix</keyword>
<dbReference type="Pfam" id="PF07730">
    <property type="entry name" value="HisKA_3"/>
    <property type="match status" value="1"/>
</dbReference>
<feature type="transmembrane region" description="Helical" evidence="9">
    <location>
        <begin position="137"/>
        <end position="164"/>
    </location>
</feature>